<dbReference type="AlphaFoldDB" id="A0AAD1H5Y0"/>
<dbReference type="Pfam" id="PF11746">
    <property type="entry name" value="DUF3303"/>
    <property type="match status" value="1"/>
</dbReference>
<organism evidence="1 2">
    <name type="scientific">Mycobacterium xenopi</name>
    <dbReference type="NCBI Taxonomy" id="1789"/>
    <lineage>
        <taxon>Bacteria</taxon>
        <taxon>Bacillati</taxon>
        <taxon>Actinomycetota</taxon>
        <taxon>Actinomycetes</taxon>
        <taxon>Mycobacteriales</taxon>
        <taxon>Mycobacteriaceae</taxon>
        <taxon>Mycobacterium</taxon>
    </lineage>
</organism>
<proteinExistence type="predicted"/>
<evidence type="ECO:0008006" key="3">
    <source>
        <dbReference type="Google" id="ProtNLM"/>
    </source>
</evidence>
<name>A0AAD1H5Y0_MYCXE</name>
<dbReference type="Proteomes" id="UP000464624">
    <property type="component" value="Chromosome"/>
</dbReference>
<accession>A0AAD1H5Y0</accession>
<reference evidence="1 2" key="1">
    <citation type="submission" date="2019-12" db="EMBL/GenBank/DDBJ databases">
        <title>Complete genome sequence of Mycolicibacterium xenopi str. JCM15661T.</title>
        <authorList>
            <person name="Yoshida M."/>
            <person name="Fukano H."/>
            <person name="Asakura T."/>
            <person name="Hoshino Y."/>
        </authorList>
    </citation>
    <scope>NUCLEOTIDE SEQUENCE [LARGE SCALE GENOMIC DNA]</scope>
    <source>
        <strain evidence="1 2">JCM 15661T</strain>
    </source>
</reference>
<dbReference type="KEGG" id="mxe:MYXE_48060"/>
<dbReference type="RefSeq" id="WP_003921389.1">
    <property type="nucleotide sequence ID" value="NZ_AP022314.1"/>
</dbReference>
<sequence>MKYLVQWNFLEPSLVRPAAQRFLKTGAKPPDGATQLGRWFGLNGKGCAVLEASDPKPVFELISEWQEYMQIEATPVLEDDDAGAIIGKLYG</sequence>
<dbReference type="InterPro" id="IPR021734">
    <property type="entry name" value="DUF3303"/>
</dbReference>
<evidence type="ECO:0000313" key="1">
    <source>
        <dbReference type="EMBL" id="BBU25016.1"/>
    </source>
</evidence>
<protein>
    <recommendedName>
        <fullName evidence="3">DUF3303 domain-containing protein</fullName>
    </recommendedName>
</protein>
<dbReference type="EMBL" id="AP022314">
    <property type="protein sequence ID" value="BBU25016.1"/>
    <property type="molecule type" value="Genomic_DNA"/>
</dbReference>
<evidence type="ECO:0000313" key="2">
    <source>
        <dbReference type="Proteomes" id="UP000464624"/>
    </source>
</evidence>
<gene>
    <name evidence="1" type="ORF">MYXE_48060</name>
</gene>